<accession>A0A4P6WI19</accession>
<keyword evidence="1" id="KW-0472">Membrane</keyword>
<protein>
    <submittedName>
        <fullName evidence="2">Uncharacterized protein</fullName>
    </submittedName>
</protein>
<dbReference type="KEGG" id="cars:E1B03_07640"/>
<feature type="transmembrane region" description="Helical" evidence="1">
    <location>
        <begin position="31"/>
        <end position="53"/>
    </location>
</feature>
<sequence length="59" mass="6766">MMEWYFYLGLFLWILAQITRADETNGIKNNILCLSLFVVAWPLVISTIAYKLIVGDING</sequence>
<proteinExistence type="predicted"/>
<name>A0A4P6WI19_9ENTR</name>
<evidence type="ECO:0000313" key="3">
    <source>
        <dbReference type="Proteomes" id="UP000293850"/>
    </source>
</evidence>
<reference evidence="2 3" key="1">
    <citation type="submission" date="2019-03" db="EMBL/GenBank/DDBJ databases">
        <title>Complete genome sequence of an arsenate-respiring bacteria, Citrobacter sp. LY-1.</title>
        <authorList>
            <person name="Wang H."/>
            <person name="Liu Y."/>
            <person name="Li Q."/>
            <person name="Huang J."/>
        </authorList>
    </citation>
    <scope>NUCLEOTIDE SEQUENCE [LARGE SCALE GENOMIC DNA]</scope>
    <source>
        <strain evidence="2 3">LY-1</strain>
    </source>
</reference>
<dbReference type="EMBL" id="CP037864">
    <property type="protein sequence ID" value="QBM22317.1"/>
    <property type="molecule type" value="Genomic_DNA"/>
</dbReference>
<keyword evidence="3" id="KW-1185">Reference proteome</keyword>
<dbReference type="AlphaFoldDB" id="A0A4P6WI19"/>
<keyword evidence="1" id="KW-1133">Transmembrane helix</keyword>
<dbReference type="Proteomes" id="UP000293850">
    <property type="component" value="Chromosome"/>
</dbReference>
<evidence type="ECO:0000313" key="2">
    <source>
        <dbReference type="EMBL" id="QBM22317.1"/>
    </source>
</evidence>
<gene>
    <name evidence="2" type="ORF">E1B03_07640</name>
</gene>
<keyword evidence="1" id="KW-0812">Transmembrane</keyword>
<organism evidence="2 3">
    <name type="scientific">Citrobacter arsenatis</name>
    <dbReference type="NCBI Taxonomy" id="2546350"/>
    <lineage>
        <taxon>Bacteria</taxon>
        <taxon>Pseudomonadati</taxon>
        <taxon>Pseudomonadota</taxon>
        <taxon>Gammaproteobacteria</taxon>
        <taxon>Enterobacterales</taxon>
        <taxon>Enterobacteriaceae</taxon>
        <taxon>Citrobacter</taxon>
    </lineage>
</organism>
<evidence type="ECO:0000256" key="1">
    <source>
        <dbReference type="SAM" id="Phobius"/>
    </source>
</evidence>
<dbReference type="RefSeq" id="WP_133085971.1">
    <property type="nucleotide sequence ID" value="NZ_CP037864.1"/>
</dbReference>